<dbReference type="PROSITE" id="PS51257">
    <property type="entry name" value="PROKAR_LIPOPROTEIN"/>
    <property type="match status" value="1"/>
</dbReference>
<dbReference type="InterPro" id="IPR008613">
    <property type="entry name" value="Excalibur_Ca-bd_domain"/>
</dbReference>
<dbReference type="Proteomes" id="UP000594800">
    <property type="component" value="Chromosome"/>
</dbReference>
<reference evidence="2 3" key="1">
    <citation type="submission" date="2020-11" db="EMBL/GenBank/DDBJ databases">
        <title>Description of Pontivivens ytuae sp. nov. isolated from deep sea sediment of Mariana Trench.</title>
        <authorList>
            <person name="Wang Z."/>
            <person name="Sun Q.-L."/>
            <person name="Xu X.-D."/>
            <person name="Tang Y.-Z."/>
            <person name="Zhang J."/>
        </authorList>
    </citation>
    <scope>NUCLEOTIDE SEQUENCE [LARGE SCALE GENOMIC DNA]</scope>
    <source>
        <strain evidence="2 3">MT2928</strain>
    </source>
</reference>
<dbReference type="KEGG" id="poz:I0K15_03525"/>
<accession>A0A7S9LTR1</accession>
<evidence type="ECO:0000313" key="2">
    <source>
        <dbReference type="EMBL" id="QPH54850.1"/>
    </source>
</evidence>
<feature type="domain" description="Excalibur calcium-binding" evidence="1">
    <location>
        <begin position="48"/>
        <end position="85"/>
    </location>
</feature>
<evidence type="ECO:0000313" key="3">
    <source>
        <dbReference type="Proteomes" id="UP000594800"/>
    </source>
</evidence>
<proteinExistence type="predicted"/>
<evidence type="ECO:0000259" key="1">
    <source>
        <dbReference type="Pfam" id="PF05901"/>
    </source>
</evidence>
<keyword evidence="3" id="KW-1185">Reference proteome</keyword>
<gene>
    <name evidence="2" type="ORF">I0K15_03525</name>
</gene>
<name>A0A7S9LTR1_9RHOB</name>
<organism evidence="2 3">
    <name type="scientific">Pontivivens ytuae</name>
    <dbReference type="NCBI Taxonomy" id="2789856"/>
    <lineage>
        <taxon>Bacteria</taxon>
        <taxon>Pseudomonadati</taxon>
        <taxon>Pseudomonadota</taxon>
        <taxon>Alphaproteobacteria</taxon>
        <taxon>Rhodobacterales</taxon>
        <taxon>Paracoccaceae</taxon>
        <taxon>Pontivivens</taxon>
    </lineage>
</organism>
<dbReference type="Pfam" id="PF05901">
    <property type="entry name" value="Excalibur"/>
    <property type="match status" value="1"/>
</dbReference>
<protein>
    <submittedName>
        <fullName evidence="2">Excalibur calcium-binding domain-containing protein</fullName>
    </submittedName>
</protein>
<dbReference type="AlphaFoldDB" id="A0A7S9LTR1"/>
<dbReference type="EMBL" id="CP064942">
    <property type="protein sequence ID" value="QPH54850.1"/>
    <property type="molecule type" value="Genomic_DNA"/>
</dbReference>
<sequence length="94" mass="9777">MGGGRPAQHGPCAGAGCGLLRQAGEVVVRAALLATLLAGPALAQGADRDCADFPDWESAQRFYLQNGGLARDPHRLDRDRDGIACVSLPGAPRR</sequence>